<name>A0A832CRP3_9CREN</name>
<dbReference type="InterPro" id="IPR004013">
    <property type="entry name" value="PHP_dom"/>
</dbReference>
<dbReference type="NCBIfam" id="NF038032">
    <property type="entry name" value="CehA_McbA_metalo"/>
    <property type="match status" value="1"/>
</dbReference>
<dbReference type="Pfam" id="PF13263">
    <property type="entry name" value="PHP_C"/>
    <property type="match status" value="1"/>
</dbReference>
<dbReference type="GO" id="GO:0035312">
    <property type="term" value="F:5'-3' DNA exonuclease activity"/>
    <property type="evidence" value="ECO:0007669"/>
    <property type="project" value="TreeGrafter"/>
</dbReference>
<comment type="caution">
    <text evidence="2">The sequence shown here is derived from an EMBL/GenBank/DDBJ whole genome shotgun (WGS) entry which is preliminary data.</text>
</comment>
<dbReference type="GO" id="GO:0004534">
    <property type="term" value="F:5'-3' RNA exonuclease activity"/>
    <property type="evidence" value="ECO:0007669"/>
    <property type="project" value="TreeGrafter"/>
</dbReference>
<dbReference type="InterPro" id="IPR016195">
    <property type="entry name" value="Pol/histidinol_Pase-like"/>
</dbReference>
<dbReference type="CDD" id="cd07432">
    <property type="entry name" value="PHP_HisPPase"/>
    <property type="match status" value="1"/>
</dbReference>
<dbReference type="SUPFAM" id="SSF89550">
    <property type="entry name" value="PHP domain-like"/>
    <property type="match status" value="1"/>
</dbReference>
<dbReference type="PANTHER" id="PTHR42924">
    <property type="entry name" value="EXONUCLEASE"/>
    <property type="match status" value="1"/>
</dbReference>
<reference evidence="2" key="1">
    <citation type="journal article" date="2020" name="mSystems">
        <title>Genome- and Community-Level Interaction Insights into Carbon Utilization and Element Cycling Functions of Hydrothermarchaeota in Hydrothermal Sediment.</title>
        <authorList>
            <person name="Zhou Z."/>
            <person name="Liu Y."/>
            <person name="Xu W."/>
            <person name="Pan J."/>
            <person name="Luo Z.H."/>
            <person name="Li M."/>
        </authorList>
    </citation>
    <scope>NUCLEOTIDE SEQUENCE</scope>
    <source>
        <strain evidence="2">SpSt-667</strain>
    </source>
</reference>
<proteinExistence type="predicted"/>
<organism evidence="2">
    <name type="scientific">Ignisphaera aggregans</name>
    <dbReference type="NCBI Taxonomy" id="334771"/>
    <lineage>
        <taxon>Archaea</taxon>
        <taxon>Thermoproteota</taxon>
        <taxon>Thermoprotei</taxon>
        <taxon>Desulfurococcales</taxon>
        <taxon>Desulfurococcaceae</taxon>
        <taxon>Ignisphaera</taxon>
    </lineage>
</organism>
<dbReference type="EMBL" id="DTCK01000045">
    <property type="protein sequence ID" value="HGQ36699.1"/>
    <property type="molecule type" value="Genomic_DNA"/>
</dbReference>
<dbReference type="InterPro" id="IPR052018">
    <property type="entry name" value="PHP_domain"/>
</dbReference>
<evidence type="ECO:0000259" key="1">
    <source>
        <dbReference type="SMART" id="SM00481"/>
    </source>
</evidence>
<protein>
    <submittedName>
        <fullName evidence="2">PHP domain-containing protein</fullName>
    </submittedName>
</protein>
<dbReference type="Gene3D" id="3.20.20.140">
    <property type="entry name" value="Metal-dependent hydrolases"/>
    <property type="match status" value="1"/>
</dbReference>
<accession>A0A832CRP3</accession>
<feature type="domain" description="Polymerase/histidinol phosphatase N-terminal" evidence="1">
    <location>
        <begin position="4"/>
        <end position="74"/>
    </location>
</feature>
<dbReference type="Pfam" id="PF02811">
    <property type="entry name" value="PHP"/>
    <property type="match status" value="1"/>
</dbReference>
<dbReference type="PANTHER" id="PTHR42924:SF3">
    <property type="entry name" value="POLYMERASE_HISTIDINOL PHOSPHATASE N-TERMINAL DOMAIN-CONTAINING PROTEIN"/>
    <property type="match status" value="1"/>
</dbReference>
<evidence type="ECO:0000313" key="2">
    <source>
        <dbReference type="EMBL" id="HGQ36699.1"/>
    </source>
</evidence>
<dbReference type="AlphaFoldDB" id="A0A832CRP3"/>
<gene>
    <name evidence="2" type="ORF">ENU41_08530</name>
</gene>
<sequence>MIKGDLHVHTSYSDGAEDPIKMIKFSIRKRLGIIAITDHDTNRGYFKITSFYGKAKLKELGVIVVPGVEISTYLGHIVVLGVDVPIELGNALPRKSSIVRLLEKLRDKFNAIIILAHPYSCKGLFTCASTKDETILSLVNAVEAINGRSVPKKNIDALVLARKLGKVCVAGSDAHELRELGVTYTIFPDNTNSYEDVLNSIEQGIVKLGPIPKATKVIGNIFVRYLNQFQRFSLKITGYMYELH</sequence>
<dbReference type="SMART" id="SM00481">
    <property type="entry name" value="POLIIIAc"/>
    <property type="match status" value="1"/>
</dbReference>
<dbReference type="InterPro" id="IPR003141">
    <property type="entry name" value="Pol/His_phosphatase_N"/>
</dbReference>